<keyword evidence="4 9" id="KW-0067">ATP-binding</keyword>
<feature type="binding site" evidence="9">
    <location>
        <begin position="110"/>
        <end position="116"/>
    </location>
    <ligand>
        <name>ATP</name>
        <dbReference type="ChEBI" id="CHEBI:30616"/>
    </ligand>
</feature>
<comment type="cofactor">
    <cofactor evidence="9">
        <name>Mg(2+)</name>
        <dbReference type="ChEBI" id="CHEBI:18420"/>
    </cofactor>
</comment>
<evidence type="ECO:0000256" key="7">
    <source>
        <dbReference type="ARBA" id="ARBA00023306"/>
    </source>
</evidence>
<proteinExistence type="inferred from homology"/>
<evidence type="ECO:0000256" key="5">
    <source>
        <dbReference type="ARBA" id="ARBA00022960"/>
    </source>
</evidence>
<dbReference type="EC" id="6.3.2.45" evidence="9"/>
<evidence type="ECO:0000256" key="2">
    <source>
        <dbReference type="ARBA" id="ARBA00022618"/>
    </source>
</evidence>
<comment type="catalytic activity">
    <reaction evidence="9">
        <text>UDP-N-acetyl-alpha-D-muramate + L-alanyl-gamma-D-glutamyl-meso-2,6-diaminopimelate + ATP = UDP-N-acetyl-alpha-D-muramoyl-L-alanyl-gamma-D-glutamyl-meso-2,6-diaminopimelate + ADP + phosphate + H(+)</text>
        <dbReference type="Rhea" id="RHEA:29563"/>
        <dbReference type="ChEBI" id="CHEBI:15378"/>
        <dbReference type="ChEBI" id="CHEBI:30616"/>
        <dbReference type="ChEBI" id="CHEBI:43474"/>
        <dbReference type="ChEBI" id="CHEBI:61401"/>
        <dbReference type="ChEBI" id="CHEBI:70757"/>
        <dbReference type="ChEBI" id="CHEBI:83905"/>
        <dbReference type="ChEBI" id="CHEBI:456216"/>
        <dbReference type="EC" id="6.3.2.45"/>
    </reaction>
</comment>
<evidence type="ECO:0000259" key="10">
    <source>
        <dbReference type="Pfam" id="PF01225"/>
    </source>
</evidence>
<dbReference type="Pfam" id="PF01225">
    <property type="entry name" value="Mur_ligase"/>
    <property type="match status" value="1"/>
</dbReference>
<dbReference type="Gene3D" id="3.40.50.720">
    <property type="entry name" value="NAD(P)-binding Rossmann-like Domain"/>
    <property type="match status" value="1"/>
</dbReference>
<dbReference type="GO" id="GO:0005524">
    <property type="term" value="F:ATP binding"/>
    <property type="evidence" value="ECO:0007669"/>
    <property type="project" value="UniProtKB-UniRule"/>
</dbReference>
<dbReference type="InterPro" id="IPR005757">
    <property type="entry name" value="Mpl"/>
</dbReference>
<feature type="domain" description="Mur ligase N-terminal catalytic" evidence="10">
    <location>
        <begin position="2"/>
        <end position="99"/>
    </location>
</feature>
<dbReference type="GO" id="GO:0071555">
    <property type="term" value="P:cell wall organization"/>
    <property type="evidence" value="ECO:0007669"/>
    <property type="project" value="UniProtKB-KW"/>
</dbReference>
<comment type="pathway">
    <text evidence="9">Cell wall biogenesis; peptidoglycan recycling.</text>
</comment>
<protein>
    <recommendedName>
        <fullName evidence="9">UDP-N-acetylmuramate--L-alanyl-gamma-D-glutamyl-meso-2,6-diaminoheptandioate ligase</fullName>
        <ecNumber evidence="9">6.3.2.45</ecNumber>
    </recommendedName>
    <alternativeName>
        <fullName evidence="9">Murein peptide ligase</fullName>
    </alternativeName>
    <alternativeName>
        <fullName evidence="9">UDP-N-acetylmuramate:L-alanyl-gamma-D-glutamyl-meso-diaminopimelate ligase</fullName>
    </alternativeName>
</protein>
<feature type="domain" description="Mur ligase central" evidence="12">
    <location>
        <begin position="108"/>
        <end position="290"/>
    </location>
</feature>
<dbReference type="Proteomes" id="UP000013232">
    <property type="component" value="Unassembled WGS sequence"/>
</dbReference>
<dbReference type="PANTHER" id="PTHR43445:SF5">
    <property type="entry name" value="UDP-N-ACETYLMURAMATE--L-ALANYL-GAMMA-D-GLUTAMYL-MESO-2,6-DIAMINOHEPTANDIOATE LIGASE"/>
    <property type="match status" value="1"/>
</dbReference>
<dbReference type="InterPro" id="IPR000713">
    <property type="entry name" value="Mur_ligase_N"/>
</dbReference>
<dbReference type="GO" id="GO:0106418">
    <property type="term" value="F:UDP-N-acetylmuramate-L-alanyl-gamma-D-glutamyl-meso-2,6-diaminoheptanedioate ligase activity"/>
    <property type="evidence" value="ECO:0007669"/>
    <property type="project" value="UniProtKB-EC"/>
</dbReference>
<organism evidence="13 14">
    <name type="scientific">Thauera linaloolentis (strain DSM 12138 / JCM 21573 / CCUG 41526 / CIP 105981 / IAM 15112 / NBRC 102519 / 47Lol)</name>
    <dbReference type="NCBI Taxonomy" id="1123367"/>
    <lineage>
        <taxon>Bacteria</taxon>
        <taxon>Pseudomonadati</taxon>
        <taxon>Pseudomonadota</taxon>
        <taxon>Betaproteobacteria</taxon>
        <taxon>Rhodocyclales</taxon>
        <taxon>Zoogloeaceae</taxon>
        <taxon>Thauera</taxon>
    </lineage>
</organism>
<evidence type="ECO:0000256" key="3">
    <source>
        <dbReference type="ARBA" id="ARBA00022741"/>
    </source>
</evidence>
<dbReference type="HAMAP" id="MF_02020">
    <property type="entry name" value="Mpl"/>
    <property type="match status" value="1"/>
</dbReference>
<evidence type="ECO:0000313" key="13">
    <source>
        <dbReference type="EMBL" id="ENO85751.1"/>
    </source>
</evidence>
<evidence type="ECO:0000256" key="6">
    <source>
        <dbReference type="ARBA" id="ARBA00022984"/>
    </source>
</evidence>
<keyword evidence="5 9" id="KW-0133">Cell shape</keyword>
<keyword evidence="3 9" id="KW-0547">Nucleotide-binding</keyword>
<comment type="function">
    <text evidence="9">Reutilizes the intact tripeptide L-alanyl-gamma-D-glutamyl-meso-diaminopimelate by linking it to UDP-N-acetylmuramate.</text>
</comment>
<dbReference type="EMBL" id="AMXE01000068">
    <property type="protein sequence ID" value="ENO85751.1"/>
    <property type="molecule type" value="Genomic_DNA"/>
</dbReference>
<keyword evidence="7 9" id="KW-0131">Cell cycle</keyword>
<dbReference type="STRING" id="1123367.GCA_000621305_03486"/>
<keyword evidence="14" id="KW-1185">Reference proteome</keyword>
<name>N6XVF2_THAL4</name>
<evidence type="ECO:0000313" key="14">
    <source>
        <dbReference type="Proteomes" id="UP000013232"/>
    </source>
</evidence>
<dbReference type="AlphaFoldDB" id="N6XVF2"/>
<keyword evidence="2 9" id="KW-0132">Cell division</keyword>
<dbReference type="SUPFAM" id="SSF53244">
    <property type="entry name" value="MurD-like peptide ligases, peptide-binding domain"/>
    <property type="match status" value="1"/>
</dbReference>
<dbReference type="OrthoDB" id="9804126at2"/>
<dbReference type="Gene3D" id="3.90.190.20">
    <property type="entry name" value="Mur ligase, C-terminal domain"/>
    <property type="match status" value="1"/>
</dbReference>
<dbReference type="GO" id="GO:0009254">
    <property type="term" value="P:peptidoglycan turnover"/>
    <property type="evidence" value="ECO:0007669"/>
    <property type="project" value="UniProtKB-UniRule"/>
</dbReference>
<dbReference type="InterPro" id="IPR050061">
    <property type="entry name" value="MurCDEF_pg_biosynth"/>
</dbReference>
<comment type="caution">
    <text evidence="13">The sequence shown here is derived from an EMBL/GenBank/DDBJ whole genome shotgun (WGS) entry which is preliminary data.</text>
</comment>
<dbReference type="InterPro" id="IPR036565">
    <property type="entry name" value="Mur-like_cat_sf"/>
</dbReference>
<dbReference type="InterPro" id="IPR013221">
    <property type="entry name" value="Mur_ligase_cen"/>
</dbReference>
<dbReference type="Pfam" id="PF08245">
    <property type="entry name" value="Mur_ligase_M"/>
    <property type="match status" value="1"/>
</dbReference>
<dbReference type="SUPFAM" id="SSF53623">
    <property type="entry name" value="MurD-like peptide ligases, catalytic domain"/>
    <property type="match status" value="1"/>
</dbReference>
<dbReference type="GO" id="GO:0051301">
    <property type="term" value="P:cell division"/>
    <property type="evidence" value="ECO:0007669"/>
    <property type="project" value="UniProtKB-KW"/>
</dbReference>
<sequence length="449" mass="48294">MHIHILGICGTFMGGVALLARAAGHVVTGCDANVYPPMSTQLEEQGIRLTEGYDPSQIDLAPDLFVIGNAVSRGNPLLEAILDRGLPYVSGPQWLAEHVLAGRWVLAVAGTHGKTTTTSLLAWMLEDAGLNPGFLVGGVPQNFGVSARLTEAPFFVIEADEYDTAFCDKRSKFVHYRPRTAILNNLEFDHADIFADLAAIETQFHHLVRTIPAAGRVIANGREDSLKRVIGRGCWSELEWFNAPAQWHAEAGVSEAEAVFSLGGKELGRAEMPLAGSHNRENVLAAIAAARHVGVTPAQSIASLARFEGIKRRLELRGTEKGVRVYDDFAHHPTAIALTVGGLRRREPQGRILAVLEPRSNTMKLGVMKAQLPASLAEADAVFCYANDLGWDAAAALAPLEERARTYERLDRLVADVAACAQPGDHVLVMSNGGFGGVHQKLLDALAAS</sequence>
<dbReference type="eggNOG" id="COG0773">
    <property type="taxonomic scope" value="Bacteria"/>
</dbReference>
<dbReference type="GO" id="GO:0009252">
    <property type="term" value="P:peptidoglycan biosynthetic process"/>
    <property type="evidence" value="ECO:0007669"/>
    <property type="project" value="UniProtKB-KW"/>
</dbReference>
<evidence type="ECO:0000256" key="8">
    <source>
        <dbReference type="ARBA" id="ARBA00023316"/>
    </source>
</evidence>
<evidence type="ECO:0000256" key="4">
    <source>
        <dbReference type="ARBA" id="ARBA00022840"/>
    </source>
</evidence>
<dbReference type="UniPathway" id="UPA00544"/>
<evidence type="ECO:0000259" key="11">
    <source>
        <dbReference type="Pfam" id="PF02875"/>
    </source>
</evidence>
<dbReference type="InterPro" id="IPR004101">
    <property type="entry name" value="Mur_ligase_C"/>
</dbReference>
<feature type="domain" description="Mur ligase C-terminal" evidence="11">
    <location>
        <begin position="312"/>
        <end position="433"/>
    </location>
</feature>
<keyword evidence="8 9" id="KW-0961">Cell wall biogenesis/degradation</keyword>
<comment type="similarity">
    <text evidence="9">Belongs to the MurCDEF family. Mpl subfamily.</text>
</comment>
<dbReference type="SUPFAM" id="SSF51984">
    <property type="entry name" value="MurCD N-terminal domain"/>
    <property type="match status" value="1"/>
</dbReference>
<reference evidence="13 14" key="1">
    <citation type="submission" date="2012-09" db="EMBL/GenBank/DDBJ databases">
        <title>Draft Genome Sequences of 6 Strains from Genus Thauera.</title>
        <authorList>
            <person name="Liu B."/>
            <person name="Shapleigh J.P."/>
            <person name="Frostegard A.H."/>
        </authorList>
    </citation>
    <scope>NUCLEOTIDE SEQUENCE [LARGE SCALE GENOMIC DNA]</scope>
    <source>
        <strain evidence="14">47Lol / DSM 12138</strain>
    </source>
</reference>
<dbReference type="Gene3D" id="3.40.1190.10">
    <property type="entry name" value="Mur-like, catalytic domain"/>
    <property type="match status" value="1"/>
</dbReference>
<dbReference type="PANTHER" id="PTHR43445">
    <property type="entry name" value="UDP-N-ACETYLMURAMATE--L-ALANINE LIGASE-RELATED"/>
    <property type="match status" value="1"/>
</dbReference>
<accession>N6XVF2</accession>
<evidence type="ECO:0000259" key="12">
    <source>
        <dbReference type="Pfam" id="PF08245"/>
    </source>
</evidence>
<dbReference type="RefSeq" id="WP_004341944.1">
    <property type="nucleotide sequence ID" value="NZ_AMXE01000068.1"/>
</dbReference>
<evidence type="ECO:0000256" key="9">
    <source>
        <dbReference type="HAMAP-Rule" id="MF_02020"/>
    </source>
</evidence>
<dbReference type="Pfam" id="PF02875">
    <property type="entry name" value="Mur_ligase_C"/>
    <property type="match status" value="1"/>
</dbReference>
<evidence type="ECO:0000256" key="1">
    <source>
        <dbReference type="ARBA" id="ARBA00022598"/>
    </source>
</evidence>
<keyword evidence="1 9" id="KW-0436">Ligase</keyword>
<dbReference type="NCBIfam" id="TIGR01081">
    <property type="entry name" value="mpl"/>
    <property type="match status" value="1"/>
</dbReference>
<dbReference type="InterPro" id="IPR036615">
    <property type="entry name" value="Mur_ligase_C_dom_sf"/>
</dbReference>
<keyword evidence="9" id="KW-0460">Magnesium</keyword>
<dbReference type="GO" id="GO:0008360">
    <property type="term" value="P:regulation of cell shape"/>
    <property type="evidence" value="ECO:0007669"/>
    <property type="project" value="UniProtKB-KW"/>
</dbReference>
<keyword evidence="6 9" id="KW-0573">Peptidoglycan synthesis</keyword>
<gene>
    <name evidence="9" type="primary">mpl</name>
    <name evidence="13" type="ORF">C666_14740</name>
</gene>